<evidence type="ECO:0000313" key="13">
    <source>
        <dbReference type="RefSeq" id="XP_008051544.1"/>
    </source>
</evidence>
<dbReference type="Gene3D" id="1.20.1250.10">
    <property type="match status" value="1"/>
</dbReference>
<organism evidence="12 13">
    <name type="scientific">Carlito syrichta</name>
    <name type="common">Philippine tarsier</name>
    <name type="synonym">Tarsius syrichta</name>
    <dbReference type="NCBI Taxonomy" id="1868482"/>
    <lineage>
        <taxon>Eukaryota</taxon>
        <taxon>Metazoa</taxon>
        <taxon>Chordata</taxon>
        <taxon>Craniata</taxon>
        <taxon>Vertebrata</taxon>
        <taxon>Euteleostomi</taxon>
        <taxon>Mammalia</taxon>
        <taxon>Eutheria</taxon>
        <taxon>Euarchontoglires</taxon>
        <taxon>Primates</taxon>
        <taxon>Haplorrhini</taxon>
        <taxon>Tarsiiformes</taxon>
        <taxon>Tarsiidae</taxon>
        <taxon>Carlito</taxon>
    </lineage>
</organism>
<keyword evidence="3 10" id="KW-0202">Cytokine</keyword>
<evidence type="ECO:0000313" key="11">
    <source>
        <dbReference type="EMBL" id="CAB0000115.1"/>
    </source>
</evidence>
<dbReference type="SUPFAM" id="SSF47266">
    <property type="entry name" value="4-helical cytokines"/>
    <property type="match status" value="1"/>
</dbReference>
<dbReference type="FunFam" id="1.20.1250.10:FF:000033">
    <property type="entry name" value="Interferon epsilon"/>
    <property type="match status" value="1"/>
</dbReference>
<evidence type="ECO:0000256" key="10">
    <source>
        <dbReference type="RuleBase" id="RU000436"/>
    </source>
</evidence>
<proteinExistence type="inferred from homology"/>
<reference evidence="13" key="2">
    <citation type="submission" date="2025-04" db="UniProtKB">
        <authorList>
            <consortium name="RefSeq"/>
        </authorList>
    </citation>
    <scope>IDENTIFICATION</scope>
</reference>
<protein>
    <recommendedName>
        <fullName evidence="8">Interferon epsilon</fullName>
    </recommendedName>
    <alternativeName>
        <fullName evidence="9">Interferon epsilon-1</fullName>
    </alternativeName>
</protein>
<evidence type="ECO:0000256" key="9">
    <source>
        <dbReference type="ARBA" id="ARBA00075626"/>
    </source>
</evidence>
<evidence type="ECO:0000256" key="4">
    <source>
        <dbReference type="ARBA" id="ARBA00022525"/>
    </source>
</evidence>
<evidence type="ECO:0000256" key="8">
    <source>
        <dbReference type="ARBA" id="ARBA00067447"/>
    </source>
</evidence>
<keyword evidence="12" id="KW-1185">Reference proteome</keyword>
<dbReference type="GO" id="GO:0051607">
    <property type="term" value="P:defense response to virus"/>
    <property type="evidence" value="ECO:0007669"/>
    <property type="project" value="UniProtKB-KW"/>
</dbReference>
<comment type="similarity">
    <text evidence="2 10">Belongs to the alpha/beta interferon family.</text>
</comment>
<dbReference type="Pfam" id="PF00143">
    <property type="entry name" value="Interferon"/>
    <property type="match status" value="1"/>
</dbReference>
<dbReference type="InterPro" id="IPR000471">
    <property type="entry name" value="Interferon_alpha/beta/delta"/>
</dbReference>
<dbReference type="KEGG" id="csyr:103255404"/>
<dbReference type="PANTHER" id="PTHR11691">
    <property type="entry name" value="TYPE I INTERFERON"/>
    <property type="match status" value="1"/>
</dbReference>
<evidence type="ECO:0000256" key="6">
    <source>
        <dbReference type="ARBA" id="ARBA00023118"/>
    </source>
</evidence>
<dbReference type="GO" id="GO:0005125">
    <property type="term" value="F:cytokine activity"/>
    <property type="evidence" value="ECO:0007669"/>
    <property type="project" value="UniProtKB-KW"/>
</dbReference>
<comment type="subcellular location">
    <subcellularLocation>
        <location evidence="1">Secreted</location>
    </subcellularLocation>
</comment>
<keyword evidence="7" id="KW-1015">Disulfide bond</keyword>
<keyword evidence="6 10" id="KW-0051">Antiviral defense</keyword>
<dbReference type="EMBL" id="LR760969">
    <property type="protein sequence ID" value="CAB0000115.1"/>
    <property type="molecule type" value="Genomic_DNA"/>
</dbReference>
<dbReference type="PRINTS" id="PR00266">
    <property type="entry name" value="INTERFERONAB"/>
</dbReference>
<evidence type="ECO:0000256" key="5">
    <source>
        <dbReference type="ARBA" id="ARBA00022729"/>
    </source>
</evidence>
<sequence length="187" mass="22394">MIIKHFFEIVFVLLSSSTIFSLELKLVLYKQRRVNQESLKLLNKLQSSSVLQCLPHREKFLLPQQYQKGHTMAILHDMLLQIFNLFRINISLDGWEENYMEKFLIELHQQLEYLESLMGLEAEQISGIFGSENLRRQVKMYFQKFCNYLENQEYTSCAWTIVQVEINRCLFLVFRLIEKLSKQEMDP</sequence>
<evidence type="ECO:0000256" key="3">
    <source>
        <dbReference type="ARBA" id="ARBA00022514"/>
    </source>
</evidence>
<dbReference type="GeneID" id="103255404"/>
<name>A0A1U7SUM2_CARSF</name>
<dbReference type="InterPro" id="IPR009079">
    <property type="entry name" value="4_helix_cytokine-like_core"/>
</dbReference>
<dbReference type="GO" id="GO:0005615">
    <property type="term" value="C:extracellular space"/>
    <property type="evidence" value="ECO:0007669"/>
    <property type="project" value="UniProtKB-KW"/>
</dbReference>
<reference evidence="11" key="1">
    <citation type="journal article" date="2020" name="Genomics">
        <title>Comparative genomic analysis of eutherian interferon genes.</title>
        <authorList>
            <person name="Premzl M."/>
        </authorList>
    </citation>
    <scope>NUCLEOTIDE SEQUENCE</scope>
</reference>
<dbReference type="OrthoDB" id="8922121at2759"/>
<dbReference type="RefSeq" id="XP_008051544.1">
    <property type="nucleotide sequence ID" value="XM_008053353.1"/>
</dbReference>
<evidence type="ECO:0000313" key="12">
    <source>
        <dbReference type="Proteomes" id="UP000189704"/>
    </source>
</evidence>
<dbReference type="Proteomes" id="UP000189704">
    <property type="component" value="Unplaced"/>
</dbReference>
<gene>
    <name evidence="13" type="primary">IFNE</name>
    <name evidence="11" type="synonym">IF1EA</name>
</gene>
<accession>A0A1U7SUM2</accession>
<dbReference type="SMART" id="SM00076">
    <property type="entry name" value="IFabd"/>
    <property type="match status" value="1"/>
</dbReference>
<evidence type="ECO:0000256" key="2">
    <source>
        <dbReference type="ARBA" id="ARBA00011033"/>
    </source>
</evidence>
<keyword evidence="5" id="KW-0732">Signal</keyword>
<dbReference type="AlphaFoldDB" id="A0A1U7SUM2"/>
<evidence type="ECO:0000256" key="1">
    <source>
        <dbReference type="ARBA" id="ARBA00004613"/>
    </source>
</evidence>
<dbReference type="PANTHER" id="PTHR11691:SF8">
    <property type="entry name" value="INTERFERON EPSILON"/>
    <property type="match status" value="1"/>
</dbReference>
<dbReference type="CTD" id="338376"/>
<evidence type="ECO:0000256" key="7">
    <source>
        <dbReference type="ARBA" id="ARBA00023157"/>
    </source>
</evidence>
<dbReference type="GO" id="GO:0005126">
    <property type="term" value="F:cytokine receptor binding"/>
    <property type="evidence" value="ECO:0007669"/>
    <property type="project" value="InterPro"/>
</dbReference>
<keyword evidence="4" id="KW-0964">Secreted</keyword>